<keyword evidence="2" id="KW-0540">Nuclease</keyword>
<feature type="domain" description="HNH nuclease" evidence="1">
    <location>
        <begin position="219"/>
        <end position="268"/>
    </location>
</feature>
<dbReference type="EMBL" id="JBHTCG010000001">
    <property type="protein sequence ID" value="MFC7380638.1"/>
    <property type="molecule type" value="Genomic_DNA"/>
</dbReference>
<protein>
    <submittedName>
        <fullName evidence="2">HNH endonuclease</fullName>
    </submittedName>
</protein>
<evidence type="ECO:0000313" key="3">
    <source>
        <dbReference type="Proteomes" id="UP001596496"/>
    </source>
</evidence>
<evidence type="ECO:0000313" key="2">
    <source>
        <dbReference type="EMBL" id="MFC7380638.1"/>
    </source>
</evidence>
<sequence length="323" mass="36359">MAGTINAVDNSRMKAYVGVTDGEWYRFLAARPALAEVNFWRPSGAREFRVLSPGEPFFFKSHHPHNSVIGGGFYSGFAQLRVSEAWEFFGQANGAADVDEMRQRIGKYRSKLIAPGEDPVIGCVFVRDTRFFPLDDAEGPPPDFAPNIVQGKGYDLAVHPRADYFHDLLLRLLGAPVEIDLSEPWHRDGPVYGDPRLAPRRLGQQSFQAVVLGAYNRRCAVTGEKIRPVLQAAHIRPLLAGGQHRLDNGLLLRSDVHTLFDRGYLAVDPGYRLRVSPRRREEFGNGEEFYKRAGSEIAVPDQRPDRPHREALEWHLDEVFLSS</sequence>
<dbReference type="Pfam" id="PF13391">
    <property type="entry name" value="HNH_2"/>
    <property type="match status" value="1"/>
</dbReference>
<keyword evidence="3" id="KW-1185">Reference proteome</keyword>
<evidence type="ECO:0000259" key="1">
    <source>
        <dbReference type="Pfam" id="PF13391"/>
    </source>
</evidence>
<dbReference type="GO" id="GO:0004519">
    <property type="term" value="F:endonuclease activity"/>
    <property type="evidence" value="ECO:0007669"/>
    <property type="project" value="UniProtKB-KW"/>
</dbReference>
<dbReference type="InterPro" id="IPR003615">
    <property type="entry name" value="HNH_nuc"/>
</dbReference>
<dbReference type="Proteomes" id="UP001596496">
    <property type="component" value="Unassembled WGS sequence"/>
</dbReference>
<keyword evidence="2" id="KW-0378">Hydrolase</keyword>
<dbReference type="RefSeq" id="WP_380823670.1">
    <property type="nucleotide sequence ID" value="NZ_JBHTCG010000001.1"/>
</dbReference>
<organism evidence="2 3">
    <name type="scientific">Sphaerisporangium rhizosphaerae</name>
    <dbReference type="NCBI Taxonomy" id="2269375"/>
    <lineage>
        <taxon>Bacteria</taxon>
        <taxon>Bacillati</taxon>
        <taxon>Actinomycetota</taxon>
        <taxon>Actinomycetes</taxon>
        <taxon>Streptosporangiales</taxon>
        <taxon>Streptosporangiaceae</taxon>
        <taxon>Sphaerisporangium</taxon>
    </lineage>
</organism>
<reference evidence="3" key="1">
    <citation type="journal article" date="2019" name="Int. J. Syst. Evol. Microbiol.">
        <title>The Global Catalogue of Microorganisms (GCM) 10K type strain sequencing project: providing services to taxonomists for standard genome sequencing and annotation.</title>
        <authorList>
            <consortium name="The Broad Institute Genomics Platform"/>
            <consortium name="The Broad Institute Genome Sequencing Center for Infectious Disease"/>
            <person name="Wu L."/>
            <person name="Ma J."/>
        </authorList>
    </citation>
    <scope>NUCLEOTIDE SEQUENCE [LARGE SCALE GENOMIC DNA]</scope>
    <source>
        <strain evidence="3">CECT 7649</strain>
    </source>
</reference>
<proteinExistence type="predicted"/>
<accession>A0ABW2NTB0</accession>
<keyword evidence="2" id="KW-0255">Endonuclease</keyword>
<comment type="caution">
    <text evidence="2">The sequence shown here is derived from an EMBL/GenBank/DDBJ whole genome shotgun (WGS) entry which is preliminary data.</text>
</comment>
<gene>
    <name evidence="2" type="ORF">ACFQSB_00390</name>
</gene>
<name>A0ABW2NTB0_9ACTN</name>